<sequence>MDSQTTQTIKLLILQPGEYDLWKMRMEQYLQCINYTLWEIIENGNAPIVTKLVDGKETVIPPTTVEEKAQRRAELKARSTLFGGNTATKKTQKNLLKQQYENFAASSTEVIEQTYERIQKLIGQLEMYGERNKPEIETLSLDDLFNNLKAYESEVRGTSNSTTNSHNVAFLSTGNTNNASGAVNTAQGVNTASTQGAADSSKSGENFSNAMIYSFFASQQSILQLDNEYLQQIDPDDLEEMDLRWNIAMLTIRAKRFLKNTGRKFDINNKERIGYDKSKCDGFGYDWSDQAKEGPTNFAQQVQILLQTLRVSVVSYKTGLESVEARLVVFKKNESVYEEDIKLLKREVYVRDLYIAELKRKLELVIKEKDEIMDKCKTELGYNAVPPPYTGNFMPPKHDLVYPSLDDFIEVNKSASEFVVEKPTVETNEPKNARKENGAPIIENWVSESEEEDVPKIKTGNPKQDLKDKGVINSGCSRHMIGNRSYLTNYEEIDGGLVAFRGNSKGGKITRKDFKLTDESHVLLKVPRKDNMYSVDLKNVVPQGGLTCHFAKATPRSGPNCLFDIDALTKYMNYKPVVARNQSNGSTGSKACDNAGKARIETIPGKDYILLSLSIQEPSFSSSSKDSPDNGFKPSREEEKKDAEDPRNESGNLNNGKDSEVSSIEEPRINQEKDDNINNTIPYQINSTNNINTASNRNSTNNVNDVISNVNTAGSEVNAVDLKTSIELPNDPNMPELKDIVYSDDDEDVGAEADIKNLDTHIPVSPISTTRIHKDHPVEQIIRDIYSAPQTIRMTKSVTEQAMISSEQQRINHKDFQNYLFACFLSQKEPKKVIQALKDPSWIEAMQEELLQFKLQQVWTLVDLPNEKRVIGTKWLYRNKKDERGIVIKNKARLVAQGYTQEEGIDYDEMDVKSAFLYGKIEEEVYVCQPPGFEDPDFPDRVYKVLERKDRQDFIYQKGKR</sequence>
<dbReference type="InterPro" id="IPR013103">
    <property type="entry name" value="RVT_2"/>
</dbReference>
<dbReference type="Proteomes" id="UP001151760">
    <property type="component" value="Unassembled WGS sequence"/>
</dbReference>
<evidence type="ECO:0000259" key="2">
    <source>
        <dbReference type="Pfam" id="PF07727"/>
    </source>
</evidence>
<reference evidence="3" key="1">
    <citation type="journal article" date="2022" name="Int. J. Mol. Sci.">
        <title>Draft Genome of Tanacetum Coccineum: Genomic Comparison of Closely Related Tanacetum-Family Plants.</title>
        <authorList>
            <person name="Yamashiro T."/>
            <person name="Shiraishi A."/>
            <person name="Nakayama K."/>
            <person name="Satake H."/>
        </authorList>
    </citation>
    <scope>NUCLEOTIDE SEQUENCE</scope>
</reference>
<evidence type="ECO:0000313" key="4">
    <source>
        <dbReference type="Proteomes" id="UP001151760"/>
    </source>
</evidence>
<comment type="caution">
    <text evidence="3">The sequence shown here is derived from an EMBL/GenBank/DDBJ whole genome shotgun (WGS) entry which is preliminary data.</text>
</comment>
<evidence type="ECO:0000256" key="1">
    <source>
        <dbReference type="SAM" id="MobiDB-lite"/>
    </source>
</evidence>
<gene>
    <name evidence="3" type="ORF">Tco_0891273</name>
</gene>
<keyword evidence="4" id="KW-1185">Reference proteome</keyword>
<feature type="compositionally biased region" description="Basic and acidic residues" evidence="1">
    <location>
        <begin position="657"/>
        <end position="676"/>
    </location>
</feature>
<evidence type="ECO:0000313" key="3">
    <source>
        <dbReference type="EMBL" id="GJT21336.1"/>
    </source>
</evidence>
<accession>A0ABQ5C2E6</accession>
<proteinExistence type="predicted"/>
<protein>
    <submittedName>
        <fullName evidence="3">Ribonuclease H-like domain-containing protein</fullName>
    </submittedName>
</protein>
<feature type="region of interest" description="Disordered" evidence="1">
    <location>
        <begin position="619"/>
        <end position="698"/>
    </location>
</feature>
<feature type="compositionally biased region" description="Basic and acidic residues" evidence="1">
    <location>
        <begin position="634"/>
        <end position="648"/>
    </location>
</feature>
<name>A0ABQ5C2E6_9ASTR</name>
<feature type="domain" description="Reverse transcriptase Ty1/copia-type" evidence="2">
    <location>
        <begin position="857"/>
        <end position="909"/>
    </location>
</feature>
<feature type="region of interest" description="Disordered" evidence="1">
    <location>
        <begin position="450"/>
        <end position="469"/>
    </location>
</feature>
<reference evidence="3" key="2">
    <citation type="submission" date="2022-01" db="EMBL/GenBank/DDBJ databases">
        <authorList>
            <person name="Yamashiro T."/>
            <person name="Shiraishi A."/>
            <person name="Satake H."/>
            <person name="Nakayama K."/>
        </authorList>
    </citation>
    <scope>NUCLEOTIDE SEQUENCE</scope>
</reference>
<organism evidence="3 4">
    <name type="scientific">Tanacetum coccineum</name>
    <dbReference type="NCBI Taxonomy" id="301880"/>
    <lineage>
        <taxon>Eukaryota</taxon>
        <taxon>Viridiplantae</taxon>
        <taxon>Streptophyta</taxon>
        <taxon>Embryophyta</taxon>
        <taxon>Tracheophyta</taxon>
        <taxon>Spermatophyta</taxon>
        <taxon>Magnoliopsida</taxon>
        <taxon>eudicotyledons</taxon>
        <taxon>Gunneridae</taxon>
        <taxon>Pentapetalae</taxon>
        <taxon>asterids</taxon>
        <taxon>campanulids</taxon>
        <taxon>Asterales</taxon>
        <taxon>Asteraceae</taxon>
        <taxon>Asteroideae</taxon>
        <taxon>Anthemideae</taxon>
        <taxon>Anthemidinae</taxon>
        <taxon>Tanacetum</taxon>
    </lineage>
</organism>
<dbReference type="Pfam" id="PF07727">
    <property type="entry name" value="RVT_2"/>
    <property type="match status" value="1"/>
</dbReference>
<dbReference type="EMBL" id="BQNB010013880">
    <property type="protein sequence ID" value="GJT21336.1"/>
    <property type="molecule type" value="Genomic_DNA"/>
</dbReference>
<feature type="compositionally biased region" description="Low complexity" evidence="1">
    <location>
        <begin position="686"/>
        <end position="698"/>
    </location>
</feature>